<proteinExistence type="predicted"/>
<dbReference type="Proteomes" id="UP000076586">
    <property type="component" value="Unassembled WGS sequence"/>
</dbReference>
<dbReference type="PANTHER" id="PTHR31435:SF9">
    <property type="entry name" value="PROTEIN NATD1"/>
    <property type="match status" value="1"/>
</dbReference>
<feature type="domain" description="N-acetyltransferase" evidence="1">
    <location>
        <begin position="6"/>
        <end position="91"/>
    </location>
</feature>
<reference evidence="3" key="2">
    <citation type="journal article" date="2017" name="Genome Announc.">
        <title>Draft genome sequence of Paludibacter jiangxiensis NM7(T), a propionate-producing fermentative bacterium.</title>
        <authorList>
            <person name="Qiu Y.-L."/>
            <person name="Tourlousse D.M."/>
            <person name="Matsuura N."/>
            <person name="Ohashi A."/>
            <person name="Sekiguchi Y."/>
        </authorList>
    </citation>
    <scope>NUCLEOTIDE SEQUENCE [LARGE SCALE GENOMIC DNA]</scope>
    <source>
        <strain evidence="3">NM7</strain>
    </source>
</reference>
<dbReference type="STRING" id="681398.PJIAN_1488"/>
<reference evidence="3" key="1">
    <citation type="submission" date="2016-04" db="EMBL/GenBank/DDBJ databases">
        <title>Draft genome sequence of Paludibacter jiangxiensis strain NM7.</title>
        <authorList>
            <person name="Qiu Y."/>
            <person name="Matsuura N."/>
            <person name="Ohashi A."/>
            <person name="Tourlousse M.D."/>
            <person name="Sekiguchi Y."/>
        </authorList>
    </citation>
    <scope>NUCLEOTIDE SEQUENCE [LARGE SCALE GENOMIC DNA]</scope>
    <source>
        <strain evidence="3">NM7</strain>
    </source>
</reference>
<dbReference type="Pfam" id="PF14542">
    <property type="entry name" value="Acetyltransf_CG"/>
    <property type="match status" value="1"/>
</dbReference>
<dbReference type="InterPro" id="IPR045057">
    <property type="entry name" value="Gcn5-rel_NAT"/>
</dbReference>
<evidence type="ECO:0000313" key="3">
    <source>
        <dbReference type="Proteomes" id="UP000076586"/>
    </source>
</evidence>
<protein>
    <recommendedName>
        <fullName evidence="1">N-acetyltransferase domain-containing protein</fullName>
    </recommendedName>
</protein>
<gene>
    <name evidence="2" type="ORF">PJIAN_1488</name>
</gene>
<dbReference type="Gene3D" id="3.40.630.30">
    <property type="match status" value="1"/>
</dbReference>
<sequence>MEHTIIHNEQKSRFELSLEGHLAHIDYVRGDGTLDLHHTLVPKPLEGRGIGSLLTRFALDYATENDLKVIPTCPFVKVFIDRHPIYQPLTDLSNED</sequence>
<dbReference type="SUPFAM" id="SSF55729">
    <property type="entry name" value="Acyl-CoA N-acyltransferases (Nat)"/>
    <property type="match status" value="1"/>
</dbReference>
<keyword evidence="3" id="KW-1185">Reference proteome</keyword>
<comment type="caution">
    <text evidence="2">The sequence shown here is derived from an EMBL/GenBank/DDBJ whole genome shotgun (WGS) entry which is preliminary data.</text>
</comment>
<dbReference type="OrthoDB" id="1120671at2"/>
<name>A0A170YLT9_9BACT</name>
<evidence type="ECO:0000259" key="1">
    <source>
        <dbReference type="PROSITE" id="PS51729"/>
    </source>
</evidence>
<dbReference type="InterPro" id="IPR031165">
    <property type="entry name" value="GNAT_YJDJ"/>
</dbReference>
<organism evidence="2 3">
    <name type="scientific">Paludibacter jiangxiensis</name>
    <dbReference type="NCBI Taxonomy" id="681398"/>
    <lineage>
        <taxon>Bacteria</taxon>
        <taxon>Pseudomonadati</taxon>
        <taxon>Bacteroidota</taxon>
        <taxon>Bacteroidia</taxon>
        <taxon>Bacteroidales</taxon>
        <taxon>Paludibacteraceae</taxon>
        <taxon>Paludibacter</taxon>
    </lineage>
</organism>
<dbReference type="InterPro" id="IPR016181">
    <property type="entry name" value="Acyl_CoA_acyltransferase"/>
</dbReference>
<dbReference type="PANTHER" id="PTHR31435">
    <property type="entry name" value="PROTEIN NATD1"/>
    <property type="match status" value="1"/>
</dbReference>
<dbReference type="PROSITE" id="PS51729">
    <property type="entry name" value="GNAT_YJDJ"/>
    <property type="match status" value="1"/>
</dbReference>
<accession>A0A170YLT9</accession>
<evidence type="ECO:0000313" key="2">
    <source>
        <dbReference type="EMBL" id="GAT61901.1"/>
    </source>
</evidence>
<dbReference type="AlphaFoldDB" id="A0A170YLT9"/>
<dbReference type="EMBL" id="BDCR01000001">
    <property type="protein sequence ID" value="GAT61901.1"/>
    <property type="molecule type" value="Genomic_DNA"/>
</dbReference>
<dbReference type="RefSeq" id="WP_068701664.1">
    <property type="nucleotide sequence ID" value="NZ_BDCR01000001.1"/>
</dbReference>